<dbReference type="InterPro" id="IPR051082">
    <property type="entry name" value="Pentapeptide-BTB/POZ_domain"/>
</dbReference>
<sequence length="216" mass="24458">MHVAKKQFDGEVFSHQDLSEATFEQCQFYRCDFSRTNLTDACFIDCSFIEAGETEGCSFAYAKLKDASFKGCNLAMANFRNAQCFGIELRQCNLKGADFHYASFANYITQSTFFCSAFISGCDLSYANLESLMLEKCELFENRWRGANLIGVSFKGSDLSRGEFSSEQWQQAIFKETNLCHVDLENVDVRRVSLEGAQISDWQQEQLLSNLGIVVL</sequence>
<organism evidence="1 2">
    <name type="scientific">Photobacterium kishitanii</name>
    <dbReference type="NCBI Taxonomy" id="318456"/>
    <lineage>
        <taxon>Bacteria</taxon>
        <taxon>Pseudomonadati</taxon>
        <taxon>Pseudomonadota</taxon>
        <taxon>Gammaproteobacteria</taxon>
        <taxon>Vibrionales</taxon>
        <taxon>Vibrionaceae</taxon>
        <taxon>Photobacterium</taxon>
    </lineage>
</organism>
<evidence type="ECO:0000313" key="2">
    <source>
        <dbReference type="Proteomes" id="UP000241426"/>
    </source>
</evidence>
<dbReference type="Pfam" id="PF00805">
    <property type="entry name" value="Pentapeptide"/>
    <property type="match status" value="1"/>
</dbReference>
<dbReference type="InterPro" id="IPR001646">
    <property type="entry name" value="5peptide_repeat"/>
</dbReference>
<evidence type="ECO:0000313" key="1">
    <source>
        <dbReference type="EMBL" id="PSU98993.1"/>
    </source>
</evidence>
<comment type="caution">
    <text evidence="1">The sequence shown here is derived from an EMBL/GenBank/DDBJ whole genome shotgun (WGS) entry which is preliminary data.</text>
</comment>
<dbReference type="eggNOG" id="COG1357">
    <property type="taxonomic scope" value="Bacteria"/>
</dbReference>
<gene>
    <name evidence="1" type="primary">qnr</name>
    <name evidence="1" type="ORF">C9J27_10865</name>
</gene>
<dbReference type="EMBL" id="PYNF01000007">
    <property type="protein sequence ID" value="PSU98993.1"/>
    <property type="molecule type" value="Genomic_DNA"/>
</dbReference>
<dbReference type="NCBIfam" id="NF033086">
    <property type="entry name" value="penta_rpt_Qnr"/>
    <property type="match status" value="1"/>
</dbReference>
<dbReference type="PANTHER" id="PTHR14136">
    <property type="entry name" value="BTB_POZ DOMAIN-CONTAINING PROTEIN KCTD9"/>
    <property type="match status" value="1"/>
</dbReference>
<dbReference type="PANTHER" id="PTHR14136:SF17">
    <property type="entry name" value="BTB_POZ DOMAIN-CONTAINING PROTEIN KCTD9"/>
    <property type="match status" value="1"/>
</dbReference>
<dbReference type="RefSeq" id="WP_036794238.1">
    <property type="nucleotide sequence ID" value="NZ_JAUZMV010000001.1"/>
</dbReference>
<dbReference type="GeneID" id="29944822"/>
<reference evidence="1 2" key="1">
    <citation type="submission" date="2018-01" db="EMBL/GenBank/DDBJ databases">
        <title>Whole genome sequencing of Histamine producing bacteria.</title>
        <authorList>
            <person name="Butler K."/>
        </authorList>
    </citation>
    <scope>NUCLEOTIDE SEQUENCE [LARGE SCALE GENOMIC DNA]</scope>
    <source>
        <strain evidence="1 2">FS-7.2</strain>
    </source>
</reference>
<name>A0A0B7J767_9GAMM</name>
<proteinExistence type="predicted"/>
<dbReference type="Gene3D" id="2.160.20.80">
    <property type="entry name" value="E3 ubiquitin-protein ligase SopA"/>
    <property type="match status" value="1"/>
</dbReference>
<dbReference type="Proteomes" id="UP000241426">
    <property type="component" value="Unassembled WGS sequence"/>
</dbReference>
<dbReference type="AlphaFoldDB" id="A0A0B7J767"/>
<dbReference type="Pfam" id="PF13599">
    <property type="entry name" value="Pentapeptide_4"/>
    <property type="match status" value="1"/>
</dbReference>
<protein>
    <submittedName>
        <fullName evidence="1">Qnr family pentapeptide repeat protein</fullName>
    </submittedName>
</protein>
<accession>A0A0B7J767</accession>
<accession>A0A2T3KIK0</accession>
<dbReference type="SUPFAM" id="SSF141571">
    <property type="entry name" value="Pentapeptide repeat-like"/>
    <property type="match status" value="1"/>
</dbReference>